<accession>A0A2S5BB69</accession>
<evidence type="ECO:0000256" key="8">
    <source>
        <dbReference type="RuleBase" id="RU364134"/>
    </source>
</evidence>
<name>A0A2S5BB69_9BASI</name>
<feature type="compositionally biased region" description="Low complexity" evidence="9">
    <location>
        <begin position="271"/>
        <end position="285"/>
    </location>
</feature>
<feature type="compositionally biased region" description="Polar residues" evidence="9">
    <location>
        <begin position="372"/>
        <end position="381"/>
    </location>
</feature>
<feature type="compositionally biased region" description="Low complexity" evidence="9">
    <location>
        <begin position="863"/>
        <end position="872"/>
    </location>
</feature>
<dbReference type="OrthoDB" id="103819at2759"/>
<dbReference type="Pfam" id="PF06333">
    <property type="entry name" value="Med13_C"/>
    <property type="match status" value="1"/>
</dbReference>
<feature type="compositionally biased region" description="Low complexity" evidence="9">
    <location>
        <begin position="948"/>
        <end position="960"/>
    </location>
</feature>
<reference evidence="11 12" key="1">
    <citation type="journal article" date="2018" name="Front. Microbiol.">
        <title>Prospects for Fungal Bioremediation of Acidic Radioactive Waste Sites: Characterization and Genome Sequence of Rhodotorula taiwanensis MD1149.</title>
        <authorList>
            <person name="Tkavc R."/>
            <person name="Matrosova V.Y."/>
            <person name="Grichenko O.E."/>
            <person name="Gostincar C."/>
            <person name="Volpe R.P."/>
            <person name="Klimenkova P."/>
            <person name="Gaidamakova E.K."/>
            <person name="Zhou C.E."/>
            <person name="Stewart B.J."/>
            <person name="Lyman M.G."/>
            <person name="Malfatti S.A."/>
            <person name="Rubinfeld B."/>
            <person name="Courtot M."/>
            <person name="Singh J."/>
            <person name="Dalgard C.L."/>
            <person name="Hamilton T."/>
            <person name="Frey K.G."/>
            <person name="Gunde-Cimerman N."/>
            <person name="Dugan L."/>
            <person name="Daly M.J."/>
        </authorList>
    </citation>
    <scope>NUCLEOTIDE SEQUENCE [LARGE SCALE GENOMIC DNA]</scope>
    <source>
        <strain evidence="11 12">MD1149</strain>
    </source>
</reference>
<evidence type="ECO:0000256" key="3">
    <source>
        <dbReference type="ARBA" id="ARBA00022491"/>
    </source>
</evidence>
<dbReference type="STRING" id="741276.A0A2S5BB69"/>
<feature type="compositionally biased region" description="Low complexity" evidence="9">
    <location>
        <begin position="887"/>
        <end position="912"/>
    </location>
</feature>
<evidence type="ECO:0000256" key="6">
    <source>
        <dbReference type="ARBA" id="ARBA00023163"/>
    </source>
</evidence>
<keyword evidence="5 8" id="KW-0010">Activator</keyword>
<proteinExistence type="inferred from homology"/>
<protein>
    <recommendedName>
        <fullName evidence="8">Mediator of RNA polymerase II transcription subunit 13</fullName>
    </recommendedName>
    <alternativeName>
        <fullName evidence="8">Mediator complex subunit 13</fullName>
    </alternativeName>
</protein>
<feature type="region of interest" description="Disordered" evidence="9">
    <location>
        <begin position="197"/>
        <end position="351"/>
    </location>
</feature>
<feature type="compositionally biased region" description="Basic and acidic residues" evidence="9">
    <location>
        <begin position="473"/>
        <end position="483"/>
    </location>
</feature>
<feature type="region of interest" description="Disordered" evidence="9">
    <location>
        <begin position="1222"/>
        <end position="1312"/>
    </location>
</feature>
<comment type="caution">
    <text evidence="11">The sequence shown here is derived from an EMBL/GenBank/DDBJ whole genome shotgun (WGS) entry which is preliminary data.</text>
</comment>
<evidence type="ECO:0000256" key="7">
    <source>
        <dbReference type="ARBA" id="ARBA00023242"/>
    </source>
</evidence>
<gene>
    <name evidence="11" type="ORF">BMF94_2809</name>
</gene>
<feature type="region of interest" description="Disordered" evidence="9">
    <location>
        <begin position="829"/>
        <end position="960"/>
    </location>
</feature>
<evidence type="ECO:0000256" key="9">
    <source>
        <dbReference type="SAM" id="MobiDB-lite"/>
    </source>
</evidence>
<comment type="function">
    <text evidence="8">Component of the SRB8-11 complex. The SRB8-11 complex is a regulatory module of the Mediator complex which is itself involved in regulation of basal and activated RNA polymerase II-dependent transcription. The SRB8-11 complex may be involved in the transcriptional repression of a subset of genes regulated by Mediator. It may inhibit the association of the Mediator complex with RNA polymerase II to form the holoenzyme complex.</text>
</comment>
<feature type="domain" description="Mediator complex subunit Med13 C-terminal" evidence="10">
    <location>
        <begin position="1669"/>
        <end position="1973"/>
    </location>
</feature>
<comment type="subcellular location">
    <subcellularLocation>
        <location evidence="1 8">Nucleus</location>
    </subcellularLocation>
</comment>
<keyword evidence="7 8" id="KW-0539">Nucleus</keyword>
<keyword evidence="3 8" id="KW-0678">Repressor</keyword>
<keyword evidence="6 8" id="KW-0804">Transcription</keyword>
<feature type="compositionally biased region" description="Basic and acidic residues" evidence="9">
    <location>
        <begin position="1258"/>
        <end position="1267"/>
    </location>
</feature>
<feature type="compositionally biased region" description="Polar residues" evidence="9">
    <location>
        <begin position="1827"/>
        <end position="1836"/>
    </location>
</feature>
<organism evidence="11 12">
    <name type="scientific">Rhodotorula taiwanensis</name>
    <dbReference type="NCBI Taxonomy" id="741276"/>
    <lineage>
        <taxon>Eukaryota</taxon>
        <taxon>Fungi</taxon>
        <taxon>Dikarya</taxon>
        <taxon>Basidiomycota</taxon>
        <taxon>Pucciniomycotina</taxon>
        <taxon>Microbotryomycetes</taxon>
        <taxon>Sporidiobolales</taxon>
        <taxon>Sporidiobolaceae</taxon>
        <taxon>Rhodotorula</taxon>
    </lineage>
</organism>
<evidence type="ECO:0000256" key="1">
    <source>
        <dbReference type="ARBA" id="ARBA00004123"/>
    </source>
</evidence>
<sequence length="1982" mass="210013">MAGPPLPMRPGPSGIGFGPNSSSGSTSRPPQPYPDALRSGVATMAAGRIASPLSLPNRPQSVSGQAQAAPGYATPPAQRPFTPTPLSNHRLDPSSSTATSPHGSASHRTTPTQYGYATGTTSPRGIKGTGPPPPVASTSQTPGLAVPDNSHPDASPWAAIPPRLKPEQAVPTTQLIELGEGWTVRYRAWKAPAIFVSCTPPSDVDGRPSGDASSTRGRMDYDPWRAPLGSVSPFPAGTTAASATAKGKAPAKAEPGSGSDGQPPAKKARKASTTASTDAAGPSTSRPGNAFDELLAQEMGASTSSTGSTSHALGLSISDTGSLLGEVIRTPPIPSSSAADPAAKPMRLPAAVRKARAEAAAVASASSSGAANTTSQPTHPLQASTASTDTSSDQPAASGSRLRLDTLSDPDFLSTDPLQLALRYLDRRRVELASEGRDRLDLLWHVQRQPVAMGGRQDGPDSKSEAGEDDSDDSSHPPGDGDGRVLWVFSVVKGGEKDAEEEHADESTFLLDGMTFDGLTALSQGDFTHATLFPRLYAARSGASAQFLSPAKSTARSYPSALALSEKILTVPSAVDPTPSTSPLQGAYTVFRDAVASCILDELAMNPPDGRKCLRFHRAATFFADPSRLLADLIPPPTFRIEVKPPSVQRSALFVSTIVTEVALTPLPTRPPMGKTTLGPLAAGCRLLLAPSEIPAIYVKDVLDGDFSAAHLHDLRAEWADARRLAGLSNDGPEVDAYVVCRLQAKDGQTGIEVFWPRCLALESRCLFETGVSTAAVAPAGSDLDSTASTSPAMARLVDHDGVAQHVPPGLPESNDVWAWYKDETQRREDEKAEALRREQDERESAQRKEQGDATASDKPKHASSAPHPAAPINERTPMSLGTASTEAPSPAELLALPPGQGGAPPAELPLARPEESRNDRDPHQAMDIDFGLGFYPSPAEPAHQMLPGSSAPPSAPMSSIDAALSSFDWGDGTFGASSSAGPAALPDPSLPVHDHRYEDSMLLGLTDDDFSFFDATPVTGGLPGMAGSLAPGAVPTSALAVSEPHAFAPFVSTTVQHPATNTFDFDMLGIGSHQAVPFPMPHDETFIDSTLHVTSPASRALAVSHSAPSQPIDARAFGVPSPASTGSVTQSPPVIDYSPAICDAPPHSDPSVQFAYITFDEPITAIDDRYDRRHGKYGLPSPQSEDGSTGLHLVPAHGREKRRTRSWYEALCDPHVLRADQLSAKRSSQSKGGRMQRDAPTRGTSHARSWVQRRGAHSADARRSVDSEAGVSPDGWPMDEAEDSSDVDEADDGQVPPSDDSEADERASVSVRKTAIPSADDSEYTAHAAILAVCGEALSRIVTVASKQDLDHHAATGPRSTTYEMIYATFAEVIVYQRFLRRALLSSAVQRKPDPASSASSTSLGETKLLVASVSLGLGVSPLFADPTVLPSLVQESTPVLSLRAQDCILRAEPRAFNYWRAMGFEPLTARKNVAAFMLAEADEQHNAPVWARDWLTSMSSTYEGLRLGQHQSARMPASTHSAGIEDGLLLVPPGRLAGHGTDFELKSIFAAIFELAKTHQNIVVYVHASVADSVDQLGPLADLLQQLAKCRAASTGPSVNVLAVPVAVSSLEASRGPDPSTFASLAFSVFDQLQIAIERLRLPAPETFPTARPPPIAPLGPAVRLFQAPAMTLALPTERQTRFALSWPPSSFDVEDRHRFLHVCYAARPVEGAPGHEWLVISVVDEKGETWRVLPRYLRYPPAVTVDVHRARIIWNFTKAIVDSADVEWRILVCKLGEPGAVEIKAWESVLNEFAAQSKRPLHLSYASIDSSPPLALARAGEAQTRPSTTSSSIPEEGEYTLQPSVTGAPKGTDSSVFDSDPSFFSFTPSEPISLPSTSVVAPASTFLIHVPRLTNLEHAASTSFDELKRLQTTSAYGIHLLCSTASKSSLYDDNVEAYLADVRRNFVELAGLGKARWGTSGRMAWHIEAARDSLLLSTV</sequence>
<dbReference type="EMBL" id="PJQD01000029">
    <property type="protein sequence ID" value="POY73998.1"/>
    <property type="molecule type" value="Genomic_DNA"/>
</dbReference>
<dbReference type="GO" id="GO:0003712">
    <property type="term" value="F:transcription coregulator activity"/>
    <property type="evidence" value="ECO:0007669"/>
    <property type="project" value="InterPro"/>
</dbReference>
<feature type="compositionally biased region" description="Polar residues" evidence="9">
    <location>
        <begin position="19"/>
        <end position="28"/>
    </location>
</feature>
<feature type="compositionally biased region" description="Low complexity" evidence="9">
    <location>
        <begin position="232"/>
        <end position="257"/>
    </location>
</feature>
<evidence type="ECO:0000256" key="4">
    <source>
        <dbReference type="ARBA" id="ARBA00023015"/>
    </source>
</evidence>
<dbReference type="GO" id="GO:0016592">
    <property type="term" value="C:mediator complex"/>
    <property type="evidence" value="ECO:0007669"/>
    <property type="project" value="InterPro"/>
</dbReference>
<dbReference type="GO" id="GO:0006357">
    <property type="term" value="P:regulation of transcription by RNA polymerase II"/>
    <property type="evidence" value="ECO:0007669"/>
    <property type="project" value="InterPro"/>
</dbReference>
<feature type="compositionally biased region" description="Pro residues" evidence="9">
    <location>
        <begin position="1"/>
        <end position="10"/>
    </location>
</feature>
<dbReference type="Proteomes" id="UP000237144">
    <property type="component" value="Unassembled WGS sequence"/>
</dbReference>
<feature type="region of interest" description="Disordered" evidence="9">
    <location>
        <begin position="1819"/>
        <end position="1857"/>
    </location>
</feature>
<comment type="subunit">
    <text evidence="8">Component of the SRB8-11 complex, which itself associates with the Mediator complex.</text>
</comment>
<keyword evidence="4 8" id="KW-0805">Transcription regulation</keyword>
<feature type="compositionally biased region" description="Basic and acidic residues" evidence="9">
    <location>
        <begin position="913"/>
        <end position="927"/>
    </location>
</feature>
<feature type="compositionally biased region" description="Polar residues" evidence="9">
    <location>
        <begin position="57"/>
        <end position="66"/>
    </location>
</feature>
<dbReference type="InterPro" id="IPR009401">
    <property type="entry name" value="Med13_C"/>
</dbReference>
<evidence type="ECO:0000259" key="10">
    <source>
        <dbReference type="Pfam" id="PF06333"/>
    </source>
</evidence>
<evidence type="ECO:0000313" key="11">
    <source>
        <dbReference type="EMBL" id="POY73998.1"/>
    </source>
</evidence>
<feature type="region of interest" description="Disordered" evidence="9">
    <location>
        <begin position="1"/>
        <end position="169"/>
    </location>
</feature>
<evidence type="ECO:0000256" key="2">
    <source>
        <dbReference type="ARBA" id="ARBA00009354"/>
    </source>
</evidence>
<evidence type="ECO:0000256" key="5">
    <source>
        <dbReference type="ARBA" id="ARBA00023159"/>
    </source>
</evidence>
<feature type="compositionally biased region" description="Polar residues" evidence="9">
    <location>
        <begin position="93"/>
        <end position="123"/>
    </location>
</feature>
<feature type="compositionally biased region" description="Low complexity" evidence="9">
    <location>
        <begin position="382"/>
        <end position="398"/>
    </location>
</feature>
<feature type="region of interest" description="Disordered" evidence="9">
    <location>
        <begin position="451"/>
        <end position="484"/>
    </location>
</feature>
<feature type="region of interest" description="Disordered" evidence="9">
    <location>
        <begin position="363"/>
        <end position="410"/>
    </location>
</feature>
<comment type="similarity">
    <text evidence="2 8">Belongs to the Mediator complex subunit 13 family.</text>
</comment>
<feature type="compositionally biased region" description="Low complexity" evidence="9">
    <location>
        <begin position="300"/>
        <end position="316"/>
    </location>
</feature>
<feature type="compositionally biased region" description="Acidic residues" evidence="9">
    <location>
        <begin position="1278"/>
        <end position="1293"/>
    </location>
</feature>
<keyword evidence="12" id="KW-1185">Reference proteome</keyword>
<feature type="region of interest" description="Disordered" evidence="9">
    <location>
        <begin position="1173"/>
        <end position="1204"/>
    </location>
</feature>
<evidence type="ECO:0000313" key="12">
    <source>
        <dbReference type="Proteomes" id="UP000237144"/>
    </source>
</evidence>
<feature type="compositionally biased region" description="Basic and acidic residues" evidence="9">
    <location>
        <begin position="829"/>
        <end position="861"/>
    </location>
</feature>